<evidence type="ECO:0000313" key="3">
    <source>
        <dbReference type="Proteomes" id="UP000479000"/>
    </source>
</evidence>
<name>A0A6H5H886_9HEMI</name>
<dbReference type="AlphaFoldDB" id="A0A6H5H886"/>
<evidence type="ECO:0000313" key="2">
    <source>
        <dbReference type="EMBL" id="CAB0012222.1"/>
    </source>
</evidence>
<protein>
    <submittedName>
        <fullName evidence="2">Uncharacterized protein</fullName>
    </submittedName>
</protein>
<dbReference type="EMBL" id="CADCXU010025103">
    <property type="protein sequence ID" value="CAB0012222.1"/>
    <property type="molecule type" value="Genomic_DNA"/>
</dbReference>
<dbReference type="Proteomes" id="UP000479000">
    <property type="component" value="Unassembled WGS sequence"/>
</dbReference>
<feature type="region of interest" description="Disordered" evidence="1">
    <location>
        <begin position="55"/>
        <end position="159"/>
    </location>
</feature>
<feature type="compositionally biased region" description="Polar residues" evidence="1">
    <location>
        <begin position="67"/>
        <end position="78"/>
    </location>
</feature>
<evidence type="ECO:0000256" key="1">
    <source>
        <dbReference type="SAM" id="MobiDB-lite"/>
    </source>
</evidence>
<feature type="non-terminal residue" evidence="2">
    <location>
        <position position="1"/>
    </location>
</feature>
<feature type="region of interest" description="Disordered" evidence="1">
    <location>
        <begin position="1"/>
        <end position="28"/>
    </location>
</feature>
<feature type="compositionally biased region" description="Basic and acidic residues" evidence="1">
    <location>
        <begin position="133"/>
        <end position="145"/>
    </location>
</feature>
<feature type="compositionally biased region" description="Low complexity" evidence="1">
    <location>
        <begin position="55"/>
        <end position="66"/>
    </location>
</feature>
<sequence>WRDTVGRGRRRRRPERGDDAAGFPPIVAGRRALSPFLVRPEQRALPEIEAEASCADAAVDRSAAARQTASTNQMQGGPSQIHGKGGENRLRLRASHHSGNTDNEMDAEEAGSRRRDSRAGIAGIGKRMAGFHSRGEHHQKSDRRLADRRHVRRRRRRTRRRLQEEIRRVESRRRPELAKRTGSERKGILQRNGLYIFRNDKSGKCTYQQLQYWCSY</sequence>
<gene>
    <name evidence="2" type="ORF">NTEN_LOCUS16988</name>
</gene>
<feature type="compositionally biased region" description="Basic residues" evidence="1">
    <location>
        <begin position="146"/>
        <end position="159"/>
    </location>
</feature>
<accession>A0A6H5H886</accession>
<organism evidence="2 3">
    <name type="scientific">Nesidiocoris tenuis</name>
    <dbReference type="NCBI Taxonomy" id="355587"/>
    <lineage>
        <taxon>Eukaryota</taxon>
        <taxon>Metazoa</taxon>
        <taxon>Ecdysozoa</taxon>
        <taxon>Arthropoda</taxon>
        <taxon>Hexapoda</taxon>
        <taxon>Insecta</taxon>
        <taxon>Pterygota</taxon>
        <taxon>Neoptera</taxon>
        <taxon>Paraneoptera</taxon>
        <taxon>Hemiptera</taxon>
        <taxon>Heteroptera</taxon>
        <taxon>Panheteroptera</taxon>
        <taxon>Cimicomorpha</taxon>
        <taxon>Miridae</taxon>
        <taxon>Dicyphina</taxon>
        <taxon>Nesidiocoris</taxon>
    </lineage>
</organism>
<proteinExistence type="predicted"/>
<reference evidence="2 3" key="1">
    <citation type="submission" date="2020-02" db="EMBL/GenBank/DDBJ databases">
        <authorList>
            <person name="Ferguson B K."/>
        </authorList>
    </citation>
    <scope>NUCLEOTIDE SEQUENCE [LARGE SCALE GENOMIC DNA]</scope>
</reference>
<keyword evidence="3" id="KW-1185">Reference proteome</keyword>